<accession>A0A8T0F925</accession>
<name>A0A8T0F925_ARGBR</name>
<proteinExistence type="predicted"/>
<dbReference type="AlphaFoldDB" id="A0A8T0F925"/>
<protein>
    <submittedName>
        <fullName evidence="1">Uncharacterized protein</fullName>
    </submittedName>
</protein>
<evidence type="ECO:0000313" key="1">
    <source>
        <dbReference type="EMBL" id="KAF8786862.1"/>
    </source>
</evidence>
<organism evidence="1 2">
    <name type="scientific">Argiope bruennichi</name>
    <name type="common">Wasp spider</name>
    <name type="synonym">Aranea bruennichi</name>
    <dbReference type="NCBI Taxonomy" id="94029"/>
    <lineage>
        <taxon>Eukaryota</taxon>
        <taxon>Metazoa</taxon>
        <taxon>Ecdysozoa</taxon>
        <taxon>Arthropoda</taxon>
        <taxon>Chelicerata</taxon>
        <taxon>Arachnida</taxon>
        <taxon>Araneae</taxon>
        <taxon>Araneomorphae</taxon>
        <taxon>Entelegynae</taxon>
        <taxon>Araneoidea</taxon>
        <taxon>Araneidae</taxon>
        <taxon>Argiope</taxon>
    </lineage>
</organism>
<reference evidence="1" key="1">
    <citation type="journal article" date="2020" name="bioRxiv">
        <title>Chromosome-level reference genome of the European wasp spider Argiope bruennichi: a resource for studies on range expansion and evolutionary adaptation.</title>
        <authorList>
            <person name="Sheffer M.M."/>
            <person name="Hoppe A."/>
            <person name="Krehenwinkel H."/>
            <person name="Uhl G."/>
            <person name="Kuss A.W."/>
            <person name="Jensen L."/>
            <person name="Jensen C."/>
            <person name="Gillespie R.G."/>
            <person name="Hoff K.J."/>
            <person name="Prost S."/>
        </authorList>
    </citation>
    <scope>NUCLEOTIDE SEQUENCE</scope>
</reference>
<dbReference type="EMBL" id="JABXBU010000015">
    <property type="protein sequence ID" value="KAF8786862.1"/>
    <property type="molecule type" value="Genomic_DNA"/>
</dbReference>
<evidence type="ECO:0000313" key="2">
    <source>
        <dbReference type="Proteomes" id="UP000807504"/>
    </source>
</evidence>
<sequence length="81" mass="9576">MPSFHPCVPPFKMRNEVLAFREARGMRWFVDFGVARITRRSSVWARVIEKNSGTQMQAGIWDDVLKRTINRPTILFHSYKH</sequence>
<keyword evidence="2" id="KW-1185">Reference proteome</keyword>
<reference evidence="1" key="2">
    <citation type="submission" date="2020-06" db="EMBL/GenBank/DDBJ databases">
        <authorList>
            <person name="Sheffer M."/>
        </authorList>
    </citation>
    <scope>NUCLEOTIDE SEQUENCE</scope>
</reference>
<gene>
    <name evidence="1" type="ORF">HNY73_008521</name>
</gene>
<dbReference type="Proteomes" id="UP000807504">
    <property type="component" value="Unassembled WGS sequence"/>
</dbReference>
<comment type="caution">
    <text evidence="1">The sequence shown here is derived from an EMBL/GenBank/DDBJ whole genome shotgun (WGS) entry which is preliminary data.</text>
</comment>